<organism evidence="2 3">
    <name type="scientific">Candidatus Nitrosarchaeum limnium BG20</name>
    <dbReference type="NCBI Taxonomy" id="859192"/>
    <lineage>
        <taxon>Archaea</taxon>
        <taxon>Nitrososphaerota</taxon>
        <taxon>Nitrososphaeria</taxon>
        <taxon>Nitrosopumilales</taxon>
        <taxon>Nitrosopumilaceae</taxon>
        <taxon>Nitrosarchaeum</taxon>
    </lineage>
</organism>
<reference evidence="2 3" key="1">
    <citation type="journal article" date="2012" name="J. Bacteriol.">
        <title>Genome Sequence of "Candidatus Nitrosoarchaeum limnia" BG20, a Low-Salinity Ammonia-Oxidizing Archaeon from the San Francisco Bay Estuary.</title>
        <authorList>
            <person name="Mosier A.C."/>
            <person name="Allen E.E."/>
            <person name="Kim M."/>
            <person name="Ferriera S."/>
            <person name="Francis C.A."/>
        </authorList>
    </citation>
    <scope>NUCLEOTIDE SEQUENCE [LARGE SCALE GENOMIC DNA]</scope>
    <source>
        <strain evidence="2 3">BG20</strain>
    </source>
</reference>
<keyword evidence="1" id="KW-0812">Transmembrane</keyword>
<dbReference type="EMBL" id="AHJG01000010">
    <property type="protein sequence ID" value="EPA06806.1"/>
    <property type="molecule type" value="Genomic_DNA"/>
</dbReference>
<evidence type="ECO:0000313" key="3">
    <source>
        <dbReference type="Proteomes" id="UP000014065"/>
    </source>
</evidence>
<gene>
    <name evidence="2" type="ORF">BG20_I0014</name>
</gene>
<name>S2EBU3_9ARCH</name>
<evidence type="ECO:0000313" key="2">
    <source>
        <dbReference type="EMBL" id="EPA06806.1"/>
    </source>
</evidence>
<keyword evidence="1" id="KW-1133">Transmembrane helix</keyword>
<proteinExistence type="predicted"/>
<accession>S2EBU3</accession>
<evidence type="ECO:0000256" key="1">
    <source>
        <dbReference type="SAM" id="Phobius"/>
    </source>
</evidence>
<keyword evidence="3" id="KW-1185">Reference proteome</keyword>
<feature type="transmembrane region" description="Helical" evidence="1">
    <location>
        <begin position="54"/>
        <end position="78"/>
    </location>
</feature>
<dbReference type="AlphaFoldDB" id="S2EBU3"/>
<sequence>MSGFNQFYYSFSPTIADWERENPIFKEAVKITLTPMISSLSILNHVNIDSEQEMLGYGISLIMLNVGMYAGIPVFGIVKIYKFRKKQS</sequence>
<dbReference type="PATRIC" id="fig|859192.6.peg.66"/>
<dbReference type="Proteomes" id="UP000014065">
    <property type="component" value="Unassembled WGS sequence"/>
</dbReference>
<keyword evidence="1" id="KW-0472">Membrane</keyword>
<comment type="caution">
    <text evidence="2">The sequence shown here is derived from an EMBL/GenBank/DDBJ whole genome shotgun (WGS) entry which is preliminary data.</text>
</comment>
<protein>
    <submittedName>
        <fullName evidence="2">Uncharacterized protein</fullName>
    </submittedName>
</protein>